<comment type="caution">
    <text evidence="2">The sequence shown here is derived from an EMBL/GenBank/DDBJ whole genome shotgun (WGS) entry which is preliminary data.</text>
</comment>
<dbReference type="Proteomes" id="UP000253688">
    <property type="component" value="Unassembled WGS sequence"/>
</dbReference>
<keyword evidence="1" id="KW-0732">Signal</keyword>
<sequence length="147" mass="17513">MLLMLKKLLLNAMLARRLCLLTCLLMPLQFLAAQQYDFFAGFEDQHTEEMFESAYPEIKTDYSILHNQFYHDERLRIYNYTAYQTDQLNQKVWTGDTMSFGLNDLSISLGYGIVYQINQDNRIGYEYLSSFPFDRGQMVRLFWLRVL</sequence>
<accession>A0A365PH34</accession>
<evidence type="ECO:0000313" key="3">
    <source>
        <dbReference type="Proteomes" id="UP000253688"/>
    </source>
</evidence>
<name>A0A365PH34_ACIJU</name>
<evidence type="ECO:0000313" key="2">
    <source>
        <dbReference type="EMBL" id="RBA44483.1"/>
    </source>
</evidence>
<feature type="chain" id="PRO_5016967922" evidence="1">
    <location>
        <begin position="33"/>
        <end position="147"/>
    </location>
</feature>
<gene>
    <name evidence="2" type="ORF">DC346_13125</name>
</gene>
<dbReference type="STRING" id="40215.BVL33_12840"/>
<dbReference type="EMBL" id="QEWH01000076">
    <property type="protein sequence ID" value="RBA44483.1"/>
    <property type="molecule type" value="Genomic_DNA"/>
</dbReference>
<reference evidence="2 3" key="1">
    <citation type="submission" date="2018-04" db="EMBL/GenBank/DDBJ databases">
        <title>Acinetobacter junii Genome sequencing and assembly.</title>
        <authorList>
            <person name="Su J."/>
            <person name="Rensing C."/>
            <person name="Mazhar H.S."/>
        </authorList>
    </citation>
    <scope>NUCLEOTIDE SEQUENCE [LARGE SCALE GENOMIC DNA]</scope>
    <source>
        <strain evidence="2 3">SC22</strain>
    </source>
</reference>
<dbReference type="AlphaFoldDB" id="A0A365PH34"/>
<evidence type="ECO:0000256" key="1">
    <source>
        <dbReference type="SAM" id="SignalP"/>
    </source>
</evidence>
<proteinExistence type="predicted"/>
<organism evidence="2 3">
    <name type="scientific">Acinetobacter junii</name>
    <dbReference type="NCBI Taxonomy" id="40215"/>
    <lineage>
        <taxon>Bacteria</taxon>
        <taxon>Pseudomonadati</taxon>
        <taxon>Pseudomonadota</taxon>
        <taxon>Gammaproteobacteria</taxon>
        <taxon>Moraxellales</taxon>
        <taxon>Moraxellaceae</taxon>
        <taxon>Acinetobacter</taxon>
    </lineage>
</organism>
<protein>
    <submittedName>
        <fullName evidence="2">Uncharacterized protein</fullName>
    </submittedName>
</protein>
<feature type="signal peptide" evidence="1">
    <location>
        <begin position="1"/>
        <end position="32"/>
    </location>
</feature>